<dbReference type="PANTHER" id="PTHR24305:SF157">
    <property type="entry name" value="N-ACETYLTRYPTOPHAN 6-HYDROXYLASE IVOC-RELATED"/>
    <property type="match status" value="1"/>
</dbReference>
<dbReference type="Pfam" id="PF00067">
    <property type="entry name" value="p450"/>
    <property type="match status" value="1"/>
</dbReference>
<gene>
    <name evidence="10" type="ORF">BDV96DRAFT_640466</name>
</gene>
<keyword evidence="9" id="KW-0472">Membrane</keyword>
<comment type="cofactor">
    <cofactor evidence="1 7">
        <name>heme</name>
        <dbReference type="ChEBI" id="CHEBI:30413"/>
    </cofactor>
</comment>
<evidence type="ECO:0000313" key="10">
    <source>
        <dbReference type="EMBL" id="KAF2121054.1"/>
    </source>
</evidence>
<keyword evidence="5 7" id="KW-0408">Iron</keyword>
<evidence type="ECO:0000256" key="4">
    <source>
        <dbReference type="ARBA" id="ARBA00023002"/>
    </source>
</evidence>
<evidence type="ECO:0000256" key="2">
    <source>
        <dbReference type="ARBA" id="ARBA00010617"/>
    </source>
</evidence>
<dbReference type="OrthoDB" id="3945418at2759"/>
<dbReference type="Gene3D" id="1.10.630.10">
    <property type="entry name" value="Cytochrome P450"/>
    <property type="match status" value="1"/>
</dbReference>
<organism evidence="10 11">
    <name type="scientific">Lophiotrema nucula</name>
    <dbReference type="NCBI Taxonomy" id="690887"/>
    <lineage>
        <taxon>Eukaryota</taxon>
        <taxon>Fungi</taxon>
        <taxon>Dikarya</taxon>
        <taxon>Ascomycota</taxon>
        <taxon>Pezizomycotina</taxon>
        <taxon>Dothideomycetes</taxon>
        <taxon>Pleosporomycetidae</taxon>
        <taxon>Pleosporales</taxon>
        <taxon>Lophiotremataceae</taxon>
        <taxon>Lophiotrema</taxon>
    </lineage>
</organism>
<dbReference type="InterPro" id="IPR001128">
    <property type="entry name" value="Cyt_P450"/>
</dbReference>
<keyword evidence="9" id="KW-1133">Transmembrane helix</keyword>
<dbReference type="PROSITE" id="PS00086">
    <property type="entry name" value="CYTOCHROME_P450"/>
    <property type="match status" value="1"/>
</dbReference>
<name>A0A6A5ZPZ0_9PLEO</name>
<keyword evidence="3 7" id="KW-0479">Metal-binding</keyword>
<evidence type="ECO:0000313" key="11">
    <source>
        <dbReference type="Proteomes" id="UP000799770"/>
    </source>
</evidence>
<reference evidence="10" key="1">
    <citation type="journal article" date="2020" name="Stud. Mycol.">
        <title>101 Dothideomycetes genomes: a test case for predicting lifestyles and emergence of pathogens.</title>
        <authorList>
            <person name="Haridas S."/>
            <person name="Albert R."/>
            <person name="Binder M."/>
            <person name="Bloem J."/>
            <person name="Labutti K."/>
            <person name="Salamov A."/>
            <person name="Andreopoulos B."/>
            <person name="Baker S."/>
            <person name="Barry K."/>
            <person name="Bills G."/>
            <person name="Bluhm B."/>
            <person name="Cannon C."/>
            <person name="Castanera R."/>
            <person name="Culley D."/>
            <person name="Daum C."/>
            <person name="Ezra D."/>
            <person name="Gonzalez J."/>
            <person name="Henrissat B."/>
            <person name="Kuo A."/>
            <person name="Liang C."/>
            <person name="Lipzen A."/>
            <person name="Lutzoni F."/>
            <person name="Magnuson J."/>
            <person name="Mondo S."/>
            <person name="Nolan M."/>
            <person name="Ohm R."/>
            <person name="Pangilinan J."/>
            <person name="Park H.-J."/>
            <person name="Ramirez L."/>
            <person name="Alfaro M."/>
            <person name="Sun H."/>
            <person name="Tritt A."/>
            <person name="Yoshinaga Y."/>
            <person name="Zwiers L.-H."/>
            <person name="Turgeon B."/>
            <person name="Goodwin S."/>
            <person name="Spatafora J."/>
            <person name="Crous P."/>
            <person name="Grigoriev I."/>
        </authorList>
    </citation>
    <scope>NUCLEOTIDE SEQUENCE</scope>
    <source>
        <strain evidence="10">CBS 627.86</strain>
    </source>
</reference>
<keyword evidence="4 8" id="KW-0560">Oxidoreductase</keyword>
<dbReference type="PRINTS" id="PR00463">
    <property type="entry name" value="EP450I"/>
</dbReference>
<dbReference type="PANTHER" id="PTHR24305">
    <property type="entry name" value="CYTOCHROME P450"/>
    <property type="match status" value="1"/>
</dbReference>
<dbReference type="EMBL" id="ML977312">
    <property type="protein sequence ID" value="KAF2121054.1"/>
    <property type="molecule type" value="Genomic_DNA"/>
</dbReference>
<feature type="transmembrane region" description="Helical" evidence="9">
    <location>
        <begin position="12"/>
        <end position="37"/>
    </location>
</feature>
<accession>A0A6A5ZPZ0</accession>
<dbReference type="InterPro" id="IPR017972">
    <property type="entry name" value="Cyt_P450_CS"/>
</dbReference>
<keyword evidence="11" id="KW-1185">Reference proteome</keyword>
<evidence type="ECO:0000256" key="6">
    <source>
        <dbReference type="ARBA" id="ARBA00023033"/>
    </source>
</evidence>
<dbReference type="GO" id="GO:0005506">
    <property type="term" value="F:iron ion binding"/>
    <property type="evidence" value="ECO:0007669"/>
    <property type="project" value="InterPro"/>
</dbReference>
<dbReference type="InterPro" id="IPR036396">
    <property type="entry name" value="Cyt_P450_sf"/>
</dbReference>
<dbReference type="InterPro" id="IPR050121">
    <property type="entry name" value="Cytochrome_P450_monoxygenase"/>
</dbReference>
<dbReference type="PRINTS" id="PR00385">
    <property type="entry name" value="P450"/>
</dbReference>
<keyword evidence="6 8" id="KW-0503">Monooxygenase</keyword>
<evidence type="ECO:0000256" key="3">
    <source>
        <dbReference type="ARBA" id="ARBA00022723"/>
    </source>
</evidence>
<evidence type="ECO:0000256" key="7">
    <source>
        <dbReference type="PIRSR" id="PIRSR602401-1"/>
    </source>
</evidence>
<dbReference type="GO" id="GO:0004497">
    <property type="term" value="F:monooxygenase activity"/>
    <property type="evidence" value="ECO:0007669"/>
    <property type="project" value="UniProtKB-KW"/>
</dbReference>
<comment type="similarity">
    <text evidence="2 8">Belongs to the cytochrome P450 family.</text>
</comment>
<dbReference type="GO" id="GO:0016705">
    <property type="term" value="F:oxidoreductase activity, acting on paired donors, with incorporation or reduction of molecular oxygen"/>
    <property type="evidence" value="ECO:0007669"/>
    <property type="project" value="InterPro"/>
</dbReference>
<evidence type="ECO:0000256" key="1">
    <source>
        <dbReference type="ARBA" id="ARBA00001971"/>
    </source>
</evidence>
<keyword evidence="9" id="KW-0812">Transmembrane</keyword>
<dbReference type="InterPro" id="IPR002401">
    <property type="entry name" value="Cyt_P450_E_grp-I"/>
</dbReference>
<evidence type="ECO:0000256" key="9">
    <source>
        <dbReference type="SAM" id="Phobius"/>
    </source>
</evidence>
<evidence type="ECO:0000256" key="5">
    <source>
        <dbReference type="ARBA" id="ARBA00023004"/>
    </source>
</evidence>
<dbReference type="AlphaFoldDB" id="A0A6A5ZPZ0"/>
<sequence>MGALTLSLLAGALPSISTAIVLVLGLGILYAIALTVYRLTLHPLARFPGPRLSAATGWYECYLDIFRGPGRTFAFEIERMHQRYGPIVRINPHEIHVSDPDFFDTLYAGGSAVRDKYPPAAHVQGTPEGIFGTIAHRVHRRRRAAISPYFSKQSVLQDWKIVDEKVELLCDFFKTKFKDGKEVNIRVPLLAIGTDVFCAHTLGPRGSMDLLKDWDKAVKWRESIIALLHWTPVVRQFSWVIPLAIELPLGLINTFNPEMGLVVGIFKSLREQAKAAIAEHDTLNGEEKTRANVFHTILSSTLPAYDKDYKRMAQEGFSILSASGDTIARTMTAAMYHLHANPATLQCLREELRQAMPDPYSEADLAKIEALPYLTAVLKESLRIAALITTRAPLQAPTEWLRYKEFAIPPDTPVSMTLSSLMLDPVSFPSPDSFLPERWLDSNPDYKRNMTNFVPFHRGHRNCIGINLAWVQMYLTLAKLIRRFEFELFDVVKERDIDHHRDCFLGEPRDDTKGVRIRVVGIA</sequence>
<dbReference type="GO" id="GO:0020037">
    <property type="term" value="F:heme binding"/>
    <property type="evidence" value="ECO:0007669"/>
    <property type="project" value="InterPro"/>
</dbReference>
<dbReference type="SUPFAM" id="SSF48264">
    <property type="entry name" value="Cytochrome P450"/>
    <property type="match status" value="1"/>
</dbReference>
<feature type="binding site" description="axial binding residue" evidence="7">
    <location>
        <position position="463"/>
    </location>
    <ligand>
        <name>heme</name>
        <dbReference type="ChEBI" id="CHEBI:30413"/>
    </ligand>
    <ligandPart>
        <name>Fe</name>
        <dbReference type="ChEBI" id="CHEBI:18248"/>
    </ligandPart>
</feature>
<keyword evidence="7 8" id="KW-0349">Heme</keyword>
<dbReference type="Proteomes" id="UP000799770">
    <property type="component" value="Unassembled WGS sequence"/>
</dbReference>
<evidence type="ECO:0000256" key="8">
    <source>
        <dbReference type="RuleBase" id="RU000461"/>
    </source>
</evidence>
<dbReference type="CDD" id="cd11062">
    <property type="entry name" value="CYP58-like"/>
    <property type="match status" value="1"/>
</dbReference>
<protein>
    <submittedName>
        <fullName evidence="10">Cytochrome P450</fullName>
    </submittedName>
</protein>
<proteinExistence type="inferred from homology"/>